<evidence type="ECO:0000256" key="4">
    <source>
        <dbReference type="ARBA" id="ARBA00023136"/>
    </source>
</evidence>
<name>A0A1I5JW17_9PSEU</name>
<keyword evidence="11" id="KW-1185">Reference proteome</keyword>
<sequence length="281" mass="28498">MQPSHKKPQNARYIPNATTAENRGEAELRMTAHRVGPRAWALLIRSELKMVVRDTAGLIVPLGMPILILIMNAAGAGGEEVGAGLTALEAFVLPLVLTIVIAMLGLINMPSSLATYRKTGVLRRLAVTPASPLMVLVAQVVVSLAQVLLGTAAALGIAVLAFGAQPPRDLGIALGVLALSVAAMYALGMVVASVAPTPNSSVAIGLVLFFALGALGGLFGGTGGLGDTVAQIGQVLPFGASVQALAAAWAGQAVATASLVSLAVTAVLGTTASALLFRWDR</sequence>
<feature type="domain" description="ABC-2 type transporter transmembrane" evidence="7">
    <location>
        <begin position="40"/>
        <end position="245"/>
    </location>
</feature>
<dbReference type="Proteomes" id="UP000270697">
    <property type="component" value="Unassembled WGS sequence"/>
</dbReference>
<evidence type="ECO:0000256" key="2">
    <source>
        <dbReference type="ARBA" id="ARBA00022692"/>
    </source>
</evidence>
<dbReference type="GO" id="GO:0140359">
    <property type="term" value="F:ABC-type transporter activity"/>
    <property type="evidence" value="ECO:0007669"/>
    <property type="project" value="InterPro"/>
</dbReference>
<evidence type="ECO:0000259" key="7">
    <source>
        <dbReference type="Pfam" id="PF01061"/>
    </source>
</evidence>
<feature type="transmembrane region" description="Helical" evidence="6">
    <location>
        <begin position="147"/>
        <end position="164"/>
    </location>
</feature>
<keyword evidence="2 6" id="KW-0812">Transmembrane</keyword>
<comment type="subcellular location">
    <subcellularLocation>
        <location evidence="1">Membrane</location>
        <topology evidence="1">Multi-pass membrane protein</topology>
    </subcellularLocation>
</comment>
<dbReference type="PANTHER" id="PTHR43027">
    <property type="entry name" value="DOXORUBICIN RESISTANCE ABC TRANSPORTER PERMEASE PROTEIN DRRC-RELATED"/>
    <property type="match status" value="1"/>
</dbReference>
<reference evidence="8 11" key="2">
    <citation type="submission" date="2018-10" db="EMBL/GenBank/DDBJ databases">
        <title>Sequencing the genomes of 1000 actinobacteria strains.</title>
        <authorList>
            <person name="Klenk H.-P."/>
        </authorList>
    </citation>
    <scope>NUCLEOTIDE SEQUENCE [LARGE SCALE GENOMIC DNA]</scope>
    <source>
        <strain evidence="8 11">DSM 45119</strain>
    </source>
</reference>
<proteinExistence type="predicted"/>
<feature type="transmembrane region" description="Helical" evidence="6">
    <location>
        <begin position="171"/>
        <end position="195"/>
    </location>
</feature>
<evidence type="ECO:0000256" key="1">
    <source>
        <dbReference type="ARBA" id="ARBA00004141"/>
    </source>
</evidence>
<dbReference type="Proteomes" id="UP000199398">
    <property type="component" value="Unassembled WGS sequence"/>
</dbReference>
<evidence type="ECO:0000313" key="10">
    <source>
        <dbReference type="Proteomes" id="UP000199398"/>
    </source>
</evidence>
<evidence type="ECO:0000313" key="11">
    <source>
        <dbReference type="Proteomes" id="UP000270697"/>
    </source>
</evidence>
<evidence type="ECO:0000256" key="6">
    <source>
        <dbReference type="SAM" id="Phobius"/>
    </source>
</evidence>
<dbReference type="InterPro" id="IPR052902">
    <property type="entry name" value="ABC-2_transporter"/>
</dbReference>
<gene>
    <name evidence="8" type="ORF">ATL45_5339</name>
    <name evidence="9" type="ORF">SAMN05421805_12440</name>
</gene>
<keyword evidence="3 6" id="KW-1133">Transmembrane helix</keyword>
<feature type="transmembrane region" description="Helical" evidence="6">
    <location>
        <begin position="257"/>
        <end position="277"/>
    </location>
</feature>
<dbReference type="InterPro" id="IPR000412">
    <property type="entry name" value="ABC_2_transport"/>
</dbReference>
<dbReference type="PIRSF" id="PIRSF006648">
    <property type="entry name" value="DrrB"/>
    <property type="match status" value="1"/>
</dbReference>
<dbReference type="InterPro" id="IPR013525">
    <property type="entry name" value="ABC2_TM"/>
</dbReference>
<feature type="transmembrane region" description="Helical" evidence="6">
    <location>
        <begin position="87"/>
        <end position="109"/>
    </location>
</feature>
<dbReference type="EMBL" id="FOUP01000024">
    <property type="protein sequence ID" value="SFO76703.1"/>
    <property type="molecule type" value="Genomic_DNA"/>
</dbReference>
<feature type="transmembrane region" description="Helical" evidence="6">
    <location>
        <begin position="55"/>
        <end position="75"/>
    </location>
</feature>
<dbReference type="GO" id="GO:0043190">
    <property type="term" value="C:ATP-binding cassette (ABC) transporter complex"/>
    <property type="evidence" value="ECO:0007669"/>
    <property type="project" value="InterPro"/>
</dbReference>
<evidence type="ECO:0000313" key="8">
    <source>
        <dbReference type="EMBL" id="RKT86956.1"/>
    </source>
</evidence>
<reference evidence="9 10" key="1">
    <citation type="submission" date="2016-10" db="EMBL/GenBank/DDBJ databases">
        <authorList>
            <person name="de Groot N.N."/>
        </authorList>
    </citation>
    <scope>NUCLEOTIDE SEQUENCE [LARGE SCALE GENOMIC DNA]</scope>
    <source>
        <strain evidence="9 10">CPCC 201259</strain>
    </source>
</reference>
<dbReference type="GO" id="GO:0046677">
    <property type="term" value="P:response to antibiotic"/>
    <property type="evidence" value="ECO:0007669"/>
    <property type="project" value="UniProtKB-KW"/>
</dbReference>
<dbReference type="STRING" id="455193.SAMN05421805_12440"/>
<keyword evidence="4 6" id="KW-0472">Membrane</keyword>
<protein>
    <submittedName>
        <fullName evidence="9">ABC-2 type transport system permease protein</fullName>
    </submittedName>
</protein>
<dbReference type="AlphaFoldDB" id="A0A1I5JW17"/>
<evidence type="ECO:0000256" key="5">
    <source>
        <dbReference type="ARBA" id="ARBA00023251"/>
    </source>
</evidence>
<dbReference type="PANTHER" id="PTHR43027:SF2">
    <property type="entry name" value="TRANSPORT PERMEASE PROTEIN"/>
    <property type="match status" value="1"/>
</dbReference>
<dbReference type="Pfam" id="PF01061">
    <property type="entry name" value="ABC2_membrane"/>
    <property type="match status" value="1"/>
</dbReference>
<accession>A0A1I5JW17</accession>
<evidence type="ECO:0000256" key="3">
    <source>
        <dbReference type="ARBA" id="ARBA00022989"/>
    </source>
</evidence>
<feature type="transmembrane region" description="Helical" evidence="6">
    <location>
        <begin position="201"/>
        <end position="220"/>
    </location>
</feature>
<organism evidence="9 10">
    <name type="scientific">Saccharopolyspora antimicrobica</name>
    <dbReference type="NCBI Taxonomy" id="455193"/>
    <lineage>
        <taxon>Bacteria</taxon>
        <taxon>Bacillati</taxon>
        <taxon>Actinomycetota</taxon>
        <taxon>Actinomycetes</taxon>
        <taxon>Pseudonocardiales</taxon>
        <taxon>Pseudonocardiaceae</taxon>
        <taxon>Saccharopolyspora</taxon>
    </lineage>
</organism>
<keyword evidence="5" id="KW-0046">Antibiotic resistance</keyword>
<dbReference type="EMBL" id="RBXX01000002">
    <property type="protein sequence ID" value="RKT86956.1"/>
    <property type="molecule type" value="Genomic_DNA"/>
</dbReference>
<evidence type="ECO:0000313" key="9">
    <source>
        <dbReference type="EMBL" id="SFO76703.1"/>
    </source>
</evidence>